<evidence type="ECO:0000256" key="6">
    <source>
        <dbReference type="PIRSR" id="PIRSR623088-3"/>
    </source>
</evidence>
<dbReference type="RefSeq" id="XP_068355339.1">
    <property type="nucleotide sequence ID" value="XM_068507536.1"/>
</dbReference>
<evidence type="ECO:0000256" key="1">
    <source>
        <dbReference type="ARBA" id="ARBA00022535"/>
    </source>
</evidence>
<dbReference type="InterPro" id="IPR002073">
    <property type="entry name" value="PDEase_catalytic_dom"/>
</dbReference>
<dbReference type="VEuPathDB" id="TrichDB:TRFO_30768"/>
<dbReference type="GO" id="GO:0007165">
    <property type="term" value="P:signal transduction"/>
    <property type="evidence" value="ECO:0007669"/>
    <property type="project" value="InterPro"/>
</dbReference>
<dbReference type="InterPro" id="IPR023088">
    <property type="entry name" value="PDEase"/>
</dbReference>
<dbReference type="InterPro" id="IPR029016">
    <property type="entry name" value="GAF-like_dom_sf"/>
</dbReference>
<feature type="binding site" evidence="5">
    <location>
        <begin position="839"/>
        <end position="843"/>
    </location>
    <ligand>
        <name>AMP</name>
        <dbReference type="ChEBI" id="CHEBI:456215"/>
    </ligand>
</feature>
<dbReference type="OrthoDB" id="295473at2759"/>
<comment type="caution">
    <text evidence="9">The sequence shown here is derived from an EMBL/GenBank/DDBJ whole genome shotgun (WGS) entry which is preliminary data.</text>
</comment>
<feature type="binding site" evidence="6">
    <location>
        <position position="880"/>
    </location>
    <ligand>
        <name>Zn(2+)</name>
        <dbReference type="ChEBI" id="CHEBI:29105"/>
        <label>1</label>
    </ligand>
</feature>
<sequence>MRTNTASFKGRAQIPALMTKRQPFRVDPGHHNFQVNSTSPANSNLVSPKKKPHTSALKQRPHIVPPQPDVEPTRTKRLATKNHTNGASSSLQTPTDFQSPRLDLDSSLDEFFSKAANLPLNQAIESFFKHHFGAKHSIVWQEIPDLQILYNETTKMTNAHSSGLVGYTFFSRKVVRTPNGPSHPSFHPPSDEKICPHKAPVMIFPLWDWKNNINYIVEIVKPIASTEFSQEDEDFVEWFTKKFKMVSRWLKQTKSVEPLTLEILQLMQQDQFLTKARRKISDFFECRQFEIWKMELSSEKITRYTDKIEIIESSQAGIVGDSLSRRQILNSQLNRLHNSYNQDIDGPDEAILSVPVMETDGQFLYALVLRGSKKASLFTKEDEEIVKKSAPVILLAFSNAETFSQMDKEYQDSRAEREGLGALLEVVEIISSQLDTNKLTDVIMEKGRMLTNADRCSLFLVNEQRDRLITSLHQGLDNCIDIPINKGIAGKTVMEGRILNIADAYDTDFFDSSTDLESGYRTRSILSVPIYNNRGKIIGVTEMVNKNDEKPFTQWDQKLIQIFNVFCGISLENAQLYRESMDTAKQLRSFFDTAFSLVQSKSVQRVISDILQNAKNTIGADKASLFLTNDENNILSSFITDCEKMPPSIPMVSGIASLCAKNNESYIVNDAYMHPHFNRAIDNVTEYKTKSILAVPILSSDGTVIGVTEILNKKHGDFLKKDMKTLQAFSAFASIALENSRLKDIAVLGDVEIEMKKWIYSNERNSYIIPKNLELSDEQKERVSTLNCYAVDFKGIGHFKELFYFFNTFKILETFKISNEVFFRFIFTISSTYNNVPYHNWTHACDVSQYVFYEITKAGLLTTFTAFEIFGLMTAAVCHDANHEGFNNIFNVKAETPFGILFKDKSVMEMHHITVSIPILTRDDINLFHSLNSEETKKMWNLFINLILATDMANHFALVKNCQGQLDEGKWNLEDPANRLLALQLLLKVADISNVSRPFELADKWCDILNNEFFRQGDLEKETGIGLTSPLNDRENSDKPKSQIGFYNFICLPLYQAVARAFPPLQANVDSINSNLAVWKSMMPPPPAEQNAEKK</sequence>
<keyword evidence="10" id="KW-1185">Reference proteome</keyword>
<dbReference type="SUPFAM" id="SSF55781">
    <property type="entry name" value="GAF domain-like"/>
    <property type="match status" value="4"/>
</dbReference>
<keyword evidence="1" id="KW-0140">cGMP</keyword>
<evidence type="ECO:0000313" key="9">
    <source>
        <dbReference type="EMBL" id="OHT02203.1"/>
    </source>
</evidence>
<keyword evidence="3" id="KW-0378">Hydrolase</keyword>
<feature type="binding site" evidence="5">
    <location>
        <position position="991"/>
    </location>
    <ligand>
        <name>AMP</name>
        <dbReference type="ChEBI" id="CHEBI:456215"/>
    </ligand>
</feature>
<dbReference type="PANTHER" id="PTHR11347">
    <property type="entry name" value="CYCLIC NUCLEOTIDE PHOSPHODIESTERASE"/>
    <property type="match status" value="1"/>
</dbReference>
<keyword evidence="2 6" id="KW-0479">Metal-binding</keyword>
<dbReference type="InterPro" id="IPR003018">
    <property type="entry name" value="GAF"/>
</dbReference>
<dbReference type="SMART" id="SM00065">
    <property type="entry name" value="GAF"/>
    <property type="match status" value="2"/>
</dbReference>
<evidence type="ECO:0000259" key="8">
    <source>
        <dbReference type="PROSITE" id="PS51845"/>
    </source>
</evidence>
<dbReference type="Pfam" id="PF01590">
    <property type="entry name" value="GAF"/>
    <property type="match status" value="2"/>
</dbReference>
<feature type="active site" description="Proton donor" evidence="4">
    <location>
        <position position="839"/>
    </location>
</feature>
<gene>
    <name evidence="9" type="ORF">TRFO_30768</name>
</gene>
<dbReference type="Proteomes" id="UP000179807">
    <property type="component" value="Unassembled WGS sequence"/>
</dbReference>
<feature type="binding site" evidence="6">
    <location>
        <position position="880"/>
    </location>
    <ligand>
        <name>Zn(2+)</name>
        <dbReference type="ChEBI" id="CHEBI:29105"/>
        <label>2</label>
    </ligand>
</feature>
<dbReference type="PROSITE" id="PS51845">
    <property type="entry name" value="PDEASE_I_2"/>
    <property type="match status" value="1"/>
</dbReference>
<feature type="binding site" evidence="6">
    <location>
        <position position="991"/>
    </location>
    <ligand>
        <name>Zn(2+)</name>
        <dbReference type="ChEBI" id="CHEBI:29105"/>
        <label>1</label>
    </ligand>
</feature>
<evidence type="ECO:0000256" key="2">
    <source>
        <dbReference type="ARBA" id="ARBA00022723"/>
    </source>
</evidence>
<proteinExistence type="predicted"/>
<dbReference type="GO" id="GO:0046872">
    <property type="term" value="F:metal ion binding"/>
    <property type="evidence" value="ECO:0007669"/>
    <property type="project" value="UniProtKB-KW"/>
</dbReference>
<dbReference type="Pfam" id="PF00233">
    <property type="entry name" value="PDEase_I"/>
    <property type="match status" value="1"/>
</dbReference>
<reference evidence="9" key="1">
    <citation type="submission" date="2016-10" db="EMBL/GenBank/DDBJ databases">
        <authorList>
            <person name="Benchimol M."/>
            <person name="Almeida L.G."/>
            <person name="Vasconcelos A.T."/>
            <person name="Perreira-Neves A."/>
            <person name="Rosa I.A."/>
            <person name="Tasca T."/>
            <person name="Bogo M.R."/>
            <person name="de Souza W."/>
        </authorList>
    </citation>
    <scope>NUCLEOTIDE SEQUENCE [LARGE SCALE GENOMIC DNA]</scope>
    <source>
        <strain evidence="9">K</strain>
    </source>
</reference>
<dbReference type="InterPro" id="IPR003607">
    <property type="entry name" value="HD/PDEase_dom"/>
</dbReference>
<feature type="binding site" evidence="5">
    <location>
        <position position="1043"/>
    </location>
    <ligand>
        <name>AMP</name>
        <dbReference type="ChEBI" id="CHEBI:456215"/>
    </ligand>
</feature>
<dbReference type="EMBL" id="MLAK01000877">
    <property type="protein sequence ID" value="OHT02203.1"/>
    <property type="molecule type" value="Genomic_DNA"/>
</dbReference>
<feature type="binding site" evidence="6">
    <location>
        <position position="843"/>
    </location>
    <ligand>
        <name>Zn(2+)</name>
        <dbReference type="ChEBI" id="CHEBI:29105"/>
        <label>1</label>
    </ligand>
</feature>
<dbReference type="Gene3D" id="1.10.1300.10">
    <property type="entry name" value="3'5'-cyclic nucleotide phosphodiesterase, catalytic domain"/>
    <property type="match status" value="1"/>
</dbReference>
<accession>A0A1J4JT02</accession>
<dbReference type="AlphaFoldDB" id="A0A1J4JT02"/>
<evidence type="ECO:0000256" key="5">
    <source>
        <dbReference type="PIRSR" id="PIRSR623088-2"/>
    </source>
</evidence>
<dbReference type="GeneID" id="94842240"/>
<feature type="binding site" evidence="6">
    <location>
        <position position="879"/>
    </location>
    <ligand>
        <name>Zn(2+)</name>
        <dbReference type="ChEBI" id="CHEBI:29105"/>
        <label>1</label>
    </ligand>
</feature>
<evidence type="ECO:0000313" key="10">
    <source>
        <dbReference type="Proteomes" id="UP000179807"/>
    </source>
</evidence>
<dbReference type="PRINTS" id="PR00387">
    <property type="entry name" value="PDIESTERASE1"/>
</dbReference>
<organism evidence="9 10">
    <name type="scientific">Tritrichomonas foetus</name>
    <dbReference type="NCBI Taxonomy" id="1144522"/>
    <lineage>
        <taxon>Eukaryota</taxon>
        <taxon>Metamonada</taxon>
        <taxon>Parabasalia</taxon>
        <taxon>Tritrichomonadida</taxon>
        <taxon>Tritrichomonadidae</taxon>
        <taxon>Tritrichomonas</taxon>
    </lineage>
</organism>
<feature type="compositionally biased region" description="Polar residues" evidence="7">
    <location>
        <begin position="33"/>
        <end position="46"/>
    </location>
</feature>
<feature type="domain" description="PDEase" evidence="8">
    <location>
        <begin position="761"/>
        <end position="1086"/>
    </location>
</feature>
<dbReference type="CDD" id="cd00077">
    <property type="entry name" value="HDc"/>
    <property type="match status" value="1"/>
</dbReference>
<dbReference type="SUPFAM" id="SSF109604">
    <property type="entry name" value="HD-domain/PDEase-like"/>
    <property type="match status" value="1"/>
</dbReference>
<feature type="region of interest" description="Disordered" evidence="7">
    <location>
        <begin position="27"/>
        <end position="73"/>
    </location>
</feature>
<name>A0A1J4JT02_9EUKA</name>
<dbReference type="GO" id="GO:0004114">
    <property type="term" value="F:3',5'-cyclic-nucleotide phosphodiesterase activity"/>
    <property type="evidence" value="ECO:0007669"/>
    <property type="project" value="InterPro"/>
</dbReference>
<evidence type="ECO:0000256" key="4">
    <source>
        <dbReference type="PIRSR" id="PIRSR623088-1"/>
    </source>
</evidence>
<dbReference type="Gene3D" id="3.30.450.40">
    <property type="match status" value="3"/>
</dbReference>
<protein>
    <submittedName>
        <fullName evidence="9">3'5'-cyclic nucleotide phosphodiesterase family protein</fullName>
    </submittedName>
</protein>
<evidence type="ECO:0000256" key="7">
    <source>
        <dbReference type="SAM" id="MobiDB-lite"/>
    </source>
</evidence>
<dbReference type="InterPro" id="IPR036971">
    <property type="entry name" value="PDEase_catalytic_dom_sf"/>
</dbReference>
<evidence type="ECO:0000256" key="3">
    <source>
        <dbReference type="ARBA" id="ARBA00022801"/>
    </source>
</evidence>
<feature type="binding site" evidence="5">
    <location>
        <position position="880"/>
    </location>
    <ligand>
        <name>AMP</name>
        <dbReference type="ChEBI" id="CHEBI:456215"/>
    </ligand>
</feature>